<protein>
    <submittedName>
        <fullName evidence="1">Uncharacterized protein</fullName>
    </submittedName>
</protein>
<name>A0A0F9D5A5_9ZZZZ</name>
<dbReference type="EMBL" id="LAZR01033164">
    <property type="protein sequence ID" value="KKL48871.1"/>
    <property type="molecule type" value="Genomic_DNA"/>
</dbReference>
<sequence>MSYFRKLNNAALWDNIRKLRKSIKLEPNFKERVCWNCKKELNIYDFLSDNIELSHVFILSLWQNRILEFHCCECFKNLKSHELKSIERELKIRHCSYCKASIDLYKFNKYNNYLKIYELKTVWLNIESPIYCDNLCQRKHYSSLRSNVRKFRKSKKN</sequence>
<organism evidence="1">
    <name type="scientific">marine sediment metagenome</name>
    <dbReference type="NCBI Taxonomy" id="412755"/>
    <lineage>
        <taxon>unclassified sequences</taxon>
        <taxon>metagenomes</taxon>
        <taxon>ecological metagenomes</taxon>
    </lineage>
</organism>
<dbReference type="AlphaFoldDB" id="A0A0F9D5A5"/>
<gene>
    <name evidence="1" type="ORF">LCGC14_2321170</name>
</gene>
<proteinExistence type="predicted"/>
<evidence type="ECO:0000313" key="1">
    <source>
        <dbReference type="EMBL" id="KKL48871.1"/>
    </source>
</evidence>
<accession>A0A0F9D5A5</accession>
<reference evidence="1" key="1">
    <citation type="journal article" date="2015" name="Nature">
        <title>Complex archaea that bridge the gap between prokaryotes and eukaryotes.</title>
        <authorList>
            <person name="Spang A."/>
            <person name="Saw J.H."/>
            <person name="Jorgensen S.L."/>
            <person name="Zaremba-Niedzwiedzka K."/>
            <person name="Martijn J."/>
            <person name="Lind A.E."/>
            <person name="van Eijk R."/>
            <person name="Schleper C."/>
            <person name="Guy L."/>
            <person name="Ettema T.J."/>
        </authorList>
    </citation>
    <scope>NUCLEOTIDE SEQUENCE</scope>
</reference>
<comment type="caution">
    <text evidence="1">The sequence shown here is derived from an EMBL/GenBank/DDBJ whole genome shotgun (WGS) entry which is preliminary data.</text>
</comment>